<dbReference type="EMBL" id="ABEU02000017">
    <property type="protein sequence ID" value="PNR36453.1"/>
    <property type="molecule type" value="Genomic_DNA"/>
</dbReference>
<dbReference type="InterPro" id="IPR036282">
    <property type="entry name" value="Glutathione-S-Trfase_C_sf"/>
</dbReference>
<dbReference type="OrthoDB" id="418495at2759"/>
<dbReference type="InterPro" id="IPR044617">
    <property type="entry name" value="TCHQD"/>
</dbReference>
<reference evidence="4" key="3">
    <citation type="submission" date="2012-11" db="EMBL/GenBank/DDBJ databases">
        <title>The phylogenetic status and pathogenicity of a new isolate of Metarhizium sp. from a fruit beetle larvae in Japan.</title>
        <authorList>
            <person name="Nishi O."/>
            <person name="Iiyama K."/>
            <person name="Yasunaga-Aoki C."/>
            <person name="Shimizu S."/>
        </authorList>
    </citation>
    <scope>NUCLEOTIDE SEQUENCE</scope>
</reference>
<evidence type="ECO:0000256" key="1">
    <source>
        <dbReference type="SAM" id="Phobius"/>
    </source>
</evidence>
<keyword evidence="1" id="KW-0812">Transmembrane</keyword>
<dbReference type="STRING" id="3218.K9Y428"/>
<dbReference type="Gene3D" id="1.20.1050.10">
    <property type="match status" value="1"/>
</dbReference>
<dbReference type="Gramene" id="Pp3c17_19050V3.1">
    <property type="protein sequence ID" value="Pp3c17_19050V3.1"/>
    <property type="gene ID" value="Pp3c17_19050"/>
</dbReference>
<reference evidence="6" key="5">
    <citation type="submission" date="2020-12" db="UniProtKB">
        <authorList>
            <consortium name="EnsemblPlants"/>
        </authorList>
    </citation>
    <scope>IDENTIFICATION</scope>
</reference>
<dbReference type="PROSITE" id="PS50405">
    <property type="entry name" value="GST_CTER"/>
    <property type="match status" value="1"/>
</dbReference>
<dbReference type="EnsemblPlants" id="Pp3c17_19052V3.1">
    <property type="protein sequence ID" value="Pp3c17_19052V3.1"/>
    <property type="gene ID" value="Pp3c17_19052"/>
</dbReference>
<dbReference type="SUPFAM" id="SSF47616">
    <property type="entry name" value="GST C-terminal domain-like"/>
    <property type="match status" value="1"/>
</dbReference>
<evidence type="ECO:0000313" key="8">
    <source>
        <dbReference type="Proteomes" id="UP000006727"/>
    </source>
</evidence>
<sequence>MDPTVVAGRPCVGLGTGLLPVAKSAEPRKSGSGRAISAGLGVGSTRDWLFSSRQSFSSSRLAENLTRNELGGRFAKQGLGTYSVQGGAFWSTCAVSSLLVCAAAKTETAQASGTDSDLTQGSVILYNYSLAFNPAKAKLALEEKGIKYTEEKIDLFNGQSLEPWYLKLNPAGSSPTLVVGSEKIVESADIIRWADKQGIPLGGDSVDRAFVNEWLQKVDAWDGNLFAEGNSSSGAAVKLSTEYKIKVAEANATRYPDLAELYKKKLVSLKKSIERPSNSDAREKNLKQLSDLLDEAEARLSSTKFLAGDAYSAADIIFTPVLFRVYQVKKDAELLDSRPNIKLYYEELKKRPSFKPVFAAAESGLLTALIVLPAFAKIFFVNATGKY</sequence>
<protein>
    <submittedName>
        <fullName evidence="4">TCHQD class glutathione S-transferase</fullName>
    </submittedName>
</protein>
<dbReference type="SUPFAM" id="SSF52833">
    <property type="entry name" value="Thioredoxin-like"/>
    <property type="match status" value="1"/>
</dbReference>
<reference evidence="4" key="2">
    <citation type="journal article" date="2012" name="Plant Physiol.">
        <title>Functional Divergence of the GST Supergene Family in Physcomitrella patens Reveals Complex Patterns of Large Gene Family Evolution in Land Plants.</title>
        <authorList>
            <person name="Liu Y.J."/>
            <person name="Han X.M."/>
            <person name="Ren L.L."/>
            <person name="Yang H.L."/>
            <person name="Zeng Q.Y."/>
        </authorList>
    </citation>
    <scope>NUCLEOTIDE SEQUENCE</scope>
</reference>
<keyword evidence="1" id="KW-0472">Membrane</keyword>
<dbReference type="Pfam" id="PF13409">
    <property type="entry name" value="GST_N_2"/>
    <property type="match status" value="1"/>
</dbReference>
<dbReference type="HOGENOM" id="CLU_699063_0_0_1"/>
<reference evidence="5 8" key="4">
    <citation type="journal article" date="2018" name="Plant J.">
        <title>The Physcomitrella patens chromosome-scale assembly reveals moss genome structure and evolution.</title>
        <authorList>
            <person name="Lang D."/>
            <person name="Ullrich K.K."/>
            <person name="Murat F."/>
            <person name="Fuchs J."/>
            <person name="Jenkins J."/>
            <person name="Haas F.B."/>
            <person name="Piednoel M."/>
            <person name="Gundlach H."/>
            <person name="Van Bel M."/>
            <person name="Meyberg R."/>
            <person name="Vives C."/>
            <person name="Morata J."/>
            <person name="Symeonidi A."/>
            <person name="Hiss M."/>
            <person name="Muchero W."/>
            <person name="Kamisugi Y."/>
            <person name="Saleh O."/>
            <person name="Blanc G."/>
            <person name="Decker E.L."/>
            <person name="van Gessel N."/>
            <person name="Grimwood J."/>
            <person name="Hayes R.D."/>
            <person name="Graham S.W."/>
            <person name="Gunter L.E."/>
            <person name="McDaniel S.F."/>
            <person name="Hoernstein S.N.W."/>
            <person name="Larsson A."/>
            <person name="Li F.W."/>
            <person name="Perroud P.F."/>
            <person name="Phillips J."/>
            <person name="Ranjan P."/>
            <person name="Rokshar D.S."/>
            <person name="Rothfels C.J."/>
            <person name="Schneider L."/>
            <person name="Shu S."/>
            <person name="Stevenson D.W."/>
            <person name="Thummler F."/>
            <person name="Tillich M."/>
            <person name="Villarreal Aguilar J.C."/>
            <person name="Widiez T."/>
            <person name="Wong G.K."/>
            <person name="Wymore A."/>
            <person name="Zhang Y."/>
            <person name="Zimmer A.D."/>
            <person name="Quatrano R.S."/>
            <person name="Mayer K.F.X."/>
            <person name="Goodstein D."/>
            <person name="Casacuberta J.M."/>
            <person name="Vandepoele K."/>
            <person name="Reski R."/>
            <person name="Cuming A.C."/>
            <person name="Tuskan G.A."/>
            <person name="Maumus F."/>
            <person name="Salse J."/>
            <person name="Schmutz J."/>
            <person name="Rensing S.A."/>
        </authorList>
    </citation>
    <scope>NUCLEOTIDE SEQUENCE [LARGE SCALE GENOMIC DNA]</scope>
    <source>
        <strain evidence="6 8">cv. Gransden 2004</strain>
    </source>
</reference>
<keyword evidence="8" id="KW-1185">Reference proteome</keyword>
<dbReference type="GO" id="GO:0004364">
    <property type="term" value="F:glutathione transferase activity"/>
    <property type="evidence" value="ECO:0007669"/>
    <property type="project" value="InterPro"/>
</dbReference>
<dbReference type="InterPro" id="IPR010987">
    <property type="entry name" value="Glutathione-S-Trfase_C-like"/>
</dbReference>
<dbReference type="InterPro" id="IPR004046">
    <property type="entry name" value="GST_C"/>
</dbReference>
<dbReference type="PROSITE" id="PS50404">
    <property type="entry name" value="GST_NTER"/>
    <property type="match status" value="1"/>
</dbReference>
<keyword evidence="4" id="KW-0808">Transferase</keyword>
<feature type="domain" description="GST C-terminal" evidence="3">
    <location>
        <begin position="204"/>
        <end position="374"/>
    </location>
</feature>
<dbReference type="Proteomes" id="UP000006727">
    <property type="component" value="Chromosome 17"/>
</dbReference>
<evidence type="ECO:0000259" key="3">
    <source>
        <dbReference type="PROSITE" id="PS50405"/>
    </source>
</evidence>
<dbReference type="CDD" id="cd00570">
    <property type="entry name" value="GST_N_family"/>
    <property type="match status" value="1"/>
</dbReference>
<dbReference type="InterPro" id="IPR040079">
    <property type="entry name" value="Glutathione_S-Trfase"/>
</dbReference>
<dbReference type="InterPro" id="IPR004045">
    <property type="entry name" value="Glutathione_S-Trfase_N"/>
</dbReference>
<dbReference type="Gramene" id="Pp3c17_19052V3.1">
    <property type="protein sequence ID" value="Pp3c17_19052V3.1"/>
    <property type="gene ID" value="Pp3c17_19052"/>
</dbReference>
<feature type="domain" description="GST N-terminal" evidence="2">
    <location>
        <begin position="121"/>
        <end position="202"/>
    </location>
</feature>
<dbReference type="PaxDb" id="3218-PP1S65_130V6.1"/>
<dbReference type="EMBL" id="KC119474">
    <property type="protein sequence ID" value="AFZ39141.1"/>
    <property type="molecule type" value="mRNA"/>
</dbReference>
<dbReference type="PANTHER" id="PTHR45374">
    <property type="entry name" value="GLUTATHIONE S-TRANSFERASE TCHQD"/>
    <property type="match status" value="1"/>
</dbReference>
<proteinExistence type="evidence at transcript level"/>
<organism evidence="4">
    <name type="scientific">Physcomitrium patens</name>
    <name type="common">Spreading-leaved earth moss</name>
    <name type="synonym">Physcomitrella patens</name>
    <dbReference type="NCBI Taxonomy" id="3218"/>
    <lineage>
        <taxon>Eukaryota</taxon>
        <taxon>Viridiplantae</taxon>
        <taxon>Streptophyta</taxon>
        <taxon>Embryophyta</taxon>
        <taxon>Bryophyta</taxon>
        <taxon>Bryophytina</taxon>
        <taxon>Bryopsida</taxon>
        <taxon>Funariidae</taxon>
        <taxon>Funariales</taxon>
        <taxon>Funariaceae</taxon>
        <taxon>Physcomitrium</taxon>
    </lineage>
</organism>
<dbReference type="SFLD" id="SFLDS00019">
    <property type="entry name" value="Glutathione_Transferase_(cytos"/>
    <property type="match status" value="1"/>
</dbReference>
<evidence type="ECO:0000313" key="4">
    <source>
        <dbReference type="EMBL" id="AFZ39141.1"/>
    </source>
</evidence>
<dbReference type="AlphaFoldDB" id="K9Y428"/>
<dbReference type="PANTHER" id="PTHR45374:SF2">
    <property type="entry name" value="TCHQD CLASS GLUTATHIONE S-TRANSFERASE"/>
    <property type="match status" value="1"/>
</dbReference>
<dbReference type="EnsemblPlants" id="Pp3c17_19050V3.1">
    <property type="protein sequence ID" value="Pp3c17_19050V3.1"/>
    <property type="gene ID" value="Pp3c17_19050"/>
</dbReference>
<dbReference type="Gene3D" id="3.40.30.10">
    <property type="entry name" value="Glutaredoxin"/>
    <property type="match status" value="1"/>
</dbReference>
<name>K9Y428_PHYPA</name>
<evidence type="ECO:0000313" key="6">
    <source>
        <dbReference type="EnsemblPlants" id="Pp3c17_19050V3.1"/>
    </source>
</evidence>
<keyword evidence="1" id="KW-1133">Transmembrane helix</keyword>
<evidence type="ECO:0000313" key="7">
    <source>
        <dbReference type="EnsemblPlants" id="Pp3c17_19052V3.1"/>
    </source>
</evidence>
<accession>K9Y428</accession>
<dbReference type="InterPro" id="IPR036249">
    <property type="entry name" value="Thioredoxin-like_sf"/>
</dbReference>
<dbReference type="SFLD" id="SFLDG00358">
    <property type="entry name" value="Main_(cytGST)"/>
    <property type="match status" value="1"/>
</dbReference>
<dbReference type="Pfam" id="PF00043">
    <property type="entry name" value="GST_C"/>
    <property type="match status" value="1"/>
</dbReference>
<evidence type="ECO:0000259" key="2">
    <source>
        <dbReference type="PROSITE" id="PS50404"/>
    </source>
</evidence>
<gene>
    <name evidence="4" type="primary">TCHQD5</name>
    <name evidence="7" type="synonym">LOC112294552</name>
    <name evidence="5" type="ORF">PHYPA_022304</name>
</gene>
<feature type="transmembrane region" description="Helical" evidence="1">
    <location>
        <begin position="357"/>
        <end position="380"/>
    </location>
</feature>
<evidence type="ECO:0000313" key="5">
    <source>
        <dbReference type="EMBL" id="PNR36453.1"/>
    </source>
</evidence>
<reference evidence="5 8" key="1">
    <citation type="journal article" date="2008" name="Science">
        <title>The Physcomitrella genome reveals evolutionary insights into the conquest of land by plants.</title>
        <authorList>
            <person name="Rensing S."/>
            <person name="Lang D."/>
            <person name="Zimmer A."/>
            <person name="Terry A."/>
            <person name="Salamov A."/>
            <person name="Shapiro H."/>
            <person name="Nishiyama T."/>
            <person name="Perroud P.-F."/>
            <person name="Lindquist E."/>
            <person name="Kamisugi Y."/>
            <person name="Tanahashi T."/>
            <person name="Sakakibara K."/>
            <person name="Fujita T."/>
            <person name="Oishi K."/>
            <person name="Shin-I T."/>
            <person name="Kuroki Y."/>
            <person name="Toyoda A."/>
            <person name="Suzuki Y."/>
            <person name="Hashimoto A."/>
            <person name="Yamaguchi K."/>
            <person name="Sugano A."/>
            <person name="Kohara Y."/>
            <person name="Fujiyama A."/>
            <person name="Anterola A."/>
            <person name="Aoki S."/>
            <person name="Ashton N."/>
            <person name="Barbazuk W.B."/>
            <person name="Barker E."/>
            <person name="Bennetzen J."/>
            <person name="Bezanilla M."/>
            <person name="Blankenship R."/>
            <person name="Cho S.H."/>
            <person name="Dutcher S."/>
            <person name="Estelle M."/>
            <person name="Fawcett J.A."/>
            <person name="Gundlach H."/>
            <person name="Hanada K."/>
            <person name="Heyl A."/>
            <person name="Hicks K.A."/>
            <person name="Hugh J."/>
            <person name="Lohr M."/>
            <person name="Mayer K."/>
            <person name="Melkozernov A."/>
            <person name="Murata T."/>
            <person name="Nelson D."/>
            <person name="Pils B."/>
            <person name="Prigge M."/>
            <person name="Reiss B."/>
            <person name="Renner T."/>
            <person name="Rombauts S."/>
            <person name="Rushton P."/>
            <person name="Sanderfoot A."/>
            <person name="Schween G."/>
            <person name="Shiu S.-H."/>
            <person name="Stueber K."/>
            <person name="Theodoulou F.L."/>
            <person name="Tu H."/>
            <person name="Van de Peer Y."/>
            <person name="Verrier P.J."/>
            <person name="Waters E."/>
            <person name="Wood A."/>
            <person name="Yang L."/>
            <person name="Cove D."/>
            <person name="Cuming A."/>
            <person name="Hasebe M."/>
            <person name="Lucas S."/>
            <person name="Mishler D.B."/>
            <person name="Reski R."/>
            <person name="Grigoriev I."/>
            <person name="Quatrano R.S."/>
            <person name="Boore J.L."/>
        </authorList>
    </citation>
    <scope>NUCLEOTIDE SEQUENCE [LARGE SCALE GENOMIC DNA]</scope>
    <source>
        <strain evidence="6 8">cv. Gransden 2004</strain>
    </source>
</reference>